<feature type="domain" description="PPM-type phosphatase" evidence="3">
    <location>
        <begin position="155"/>
        <end position="350"/>
    </location>
</feature>
<dbReference type="Gene3D" id="3.60.40.10">
    <property type="entry name" value="PPM-type phosphatase domain"/>
    <property type="match status" value="1"/>
</dbReference>
<keyword evidence="1" id="KW-0378">Hydrolase</keyword>
<proteinExistence type="predicted"/>
<evidence type="ECO:0000256" key="1">
    <source>
        <dbReference type="ARBA" id="ARBA00022801"/>
    </source>
</evidence>
<keyword evidence="2" id="KW-0472">Membrane</keyword>
<feature type="transmembrane region" description="Helical" evidence="2">
    <location>
        <begin position="86"/>
        <end position="105"/>
    </location>
</feature>
<feature type="transmembrane region" description="Helical" evidence="2">
    <location>
        <begin position="60"/>
        <end position="77"/>
    </location>
</feature>
<dbReference type="SMART" id="SM00331">
    <property type="entry name" value="PP2C_SIG"/>
    <property type="match status" value="1"/>
</dbReference>
<name>A0ABS7UIR7_9ACTN</name>
<comment type="caution">
    <text evidence="4">The sequence shown here is derived from an EMBL/GenBank/DDBJ whole genome shotgun (WGS) entry which is preliminary data.</text>
</comment>
<keyword evidence="2" id="KW-1133">Transmembrane helix</keyword>
<dbReference type="InterPro" id="IPR001932">
    <property type="entry name" value="PPM-type_phosphatase-like_dom"/>
</dbReference>
<evidence type="ECO:0000259" key="3">
    <source>
        <dbReference type="SMART" id="SM00331"/>
    </source>
</evidence>
<dbReference type="Proteomes" id="UP000780875">
    <property type="component" value="Unassembled WGS sequence"/>
</dbReference>
<dbReference type="PANTHER" id="PTHR43156">
    <property type="entry name" value="STAGE II SPORULATION PROTEIN E-RELATED"/>
    <property type="match status" value="1"/>
</dbReference>
<keyword evidence="2" id="KW-0812">Transmembrane</keyword>
<dbReference type="InterPro" id="IPR052016">
    <property type="entry name" value="Bact_Sigma-Reg"/>
</dbReference>
<dbReference type="SUPFAM" id="SSF81606">
    <property type="entry name" value="PP2C-like"/>
    <property type="match status" value="1"/>
</dbReference>
<dbReference type="InterPro" id="IPR036457">
    <property type="entry name" value="PPM-type-like_dom_sf"/>
</dbReference>
<dbReference type="PANTHER" id="PTHR43156:SF2">
    <property type="entry name" value="STAGE II SPORULATION PROTEIN E"/>
    <property type="match status" value="1"/>
</dbReference>
<organism evidence="4 5">
    <name type="scientific">Nocardioides mangrovi</name>
    <dbReference type="NCBI Taxonomy" id="2874580"/>
    <lineage>
        <taxon>Bacteria</taxon>
        <taxon>Bacillati</taxon>
        <taxon>Actinomycetota</taxon>
        <taxon>Actinomycetes</taxon>
        <taxon>Propionibacteriales</taxon>
        <taxon>Nocardioidaceae</taxon>
        <taxon>Nocardioides</taxon>
    </lineage>
</organism>
<reference evidence="4 5" key="1">
    <citation type="submission" date="2021-09" db="EMBL/GenBank/DDBJ databases">
        <title>Whole genome sequence of Nocardioides sp. GBK3QG-3.</title>
        <authorList>
            <person name="Tuo L."/>
        </authorList>
    </citation>
    <scope>NUCLEOTIDE SEQUENCE [LARGE SCALE GENOMIC DNA]</scope>
    <source>
        <strain evidence="4 5">GBK3QG-3</strain>
    </source>
</reference>
<evidence type="ECO:0000313" key="5">
    <source>
        <dbReference type="Proteomes" id="UP000780875"/>
    </source>
</evidence>
<sequence length="353" mass="37791">MTAWPARLSEVVPRRNRTLTWLLALTLAITALLLIWPGTAPLTGLIVPLLLGSLLLGPRQLPWFVVAVMLALMLAIARQPSLSPRTVLAITILYLLCFIVLVTSFRRSQLGVAGVLGESMLVDLRDRILSQGTATDLPGGWLLESALRSAGGTPFAGDFVVSTRPRRTGRLELVVVDVSGKGEQAGTRALQLSGAFGGLLGALPPGDFLAAANDYLLRQNWDEGFATAVHLSLDPTTGEFEVRNAGHPPAAQLEAGSGRWTVHQAEGPILGLIEDADFTVVAGVLRPGDALLLYTDGMVETRARDVELGIDRMLGQADQLLRGEFEGGADRLVDALGSHNDDRALVLVHRRRA</sequence>
<dbReference type="Pfam" id="PF07228">
    <property type="entry name" value="SpoIIE"/>
    <property type="match status" value="1"/>
</dbReference>
<protein>
    <submittedName>
        <fullName evidence="4">Serine/threonine-protein phosphatase</fullName>
    </submittedName>
</protein>
<gene>
    <name evidence="4" type="ORF">K8U61_22195</name>
</gene>
<accession>A0ABS7UIR7</accession>
<evidence type="ECO:0000313" key="4">
    <source>
        <dbReference type="EMBL" id="MBZ5740896.1"/>
    </source>
</evidence>
<keyword evidence="5" id="KW-1185">Reference proteome</keyword>
<dbReference type="EMBL" id="JAIQZJ010000019">
    <property type="protein sequence ID" value="MBZ5740896.1"/>
    <property type="molecule type" value="Genomic_DNA"/>
</dbReference>
<dbReference type="RefSeq" id="WP_224125197.1">
    <property type="nucleotide sequence ID" value="NZ_JAIQZJ010000019.1"/>
</dbReference>
<feature type="transmembrane region" description="Helical" evidence="2">
    <location>
        <begin position="21"/>
        <end position="40"/>
    </location>
</feature>
<evidence type="ECO:0000256" key="2">
    <source>
        <dbReference type="SAM" id="Phobius"/>
    </source>
</evidence>